<dbReference type="SUPFAM" id="SSF55486">
    <property type="entry name" value="Metalloproteases ('zincins'), catalytic domain"/>
    <property type="match status" value="1"/>
</dbReference>
<gene>
    <name evidence="2" type="ORF">LVJ94_27530</name>
</gene>
<dbReference type="Pfam" id="PF04151">
    <property type="entry name" value="PPC"/>
    <property type="match status" value="1"/>
</dbReference>
<evidence type="ECO:0000259" key="1">
    <source>
        <dbReference type="SMART" id="SM00235"/>
    </source>
</evidence>
<dbReference type="SMART" id="SM00235">
    <property type="entry name" value="ZnMc"/>
    <property type="match status" value="1"/>
</dbReference>
<dbReference type="RefSeq" id="WP_394830265.1">
    <property type="nucleotide sequence ID" value="NZ_CP089929.1"/>
</dbReference>
<evidence type="ECO:0000313" key="3">
    <source>
        <dbReference type="Proteomes" id="UP001374803"/>
    </source>
</evidence>
<name>A0ABZ2KPT0_9BACT</name>
<proteinExistence type="predicted"/>
<dbReference type="Pfam" id="PF01400">
    <property type="entry name" value="Astacin"/>
    <property type="match status" value="1"/>
</dbReference>
<dbReference type="Proteomes" id="UP001374803">
    <property type="component" value="Chromosome"/>
</dbReference>
<sequence>MGNTTSKICHDRVLPQELARPQRTLAVRSGSLRAVLEFRKLWVNGSTLRVRFLDGTESQRAIAREQAQWWTRHANLKFVFGNAPDAEIRISFDPSDGAWSWVGTDCKKIPQNEATMNLGFLDGGTAAHEFGHAIGLGHEHQNPAGGIEWNEDVVIRELGGPPNNWTPEQVHFNVLQKYATDQIRGTHFDPDSIMLYFFPASWTKNGVGTKANETLSALDKSFIASAAAYPTTSTQPTELQVNGPAKSASIGAPGEEDLYQFTAKKKGRYIIETAGPTDLVMKLFGPDSQTALITEDDDSGVGFNARIITTLARGRYFVQVRHFNEVGGTGAYSVKVAHS</sequence>
<dbReference type="InterPro" id="IPR001506">
    <property type="entry name" value="Peptidase_M12A"/>
</dbReference>
<reference evidence="2" key="1">
    <citation type="submission" date="2021-12" db="EMBL/GenBank/DDBJ databases">
        <title>Discovery of the Pendulisporaceae a myxobacterial family with distinct sporulation behavior and unique specialized metabolism.</title>
        <authorList>
            <person name="Garcia R."/>
            <person name="Popoff A."/>
            <person name="Bader C.D."/>
            <person name="Loehr J."/>
            <person name="Walesch S."/>
            <person name="Walt C."/>
            <person name="Boldt J."/>
            <person name="Bunk B."/>
            <person name="Haeckl F.J.F.P.J."/>
            <person name="Gunesch A.P."/>
            <person name="Birkelbach J."/>
            <person name="Nuebel U."/>
            <person name="Pietschmann T."/>
            <person name="Bach T."/>
            <person name="Mueller R."/>
        </authorList>
    </citation>
    <scope>NUCLEOTIDE SEQUENCE</scope>
    <source>
        <strain evidence="2">MSr11367</strain>
    </source>
</reference>
<accession>A0ABZ2KPT0</accession>
<dbReference type="Gene3D" id="3.40.390.10">
    <property type="entry name" value="Collagenase (Catalytic Domain)"/>
    <property type="match status" value="1"/>
</dbReference>
<protein>
    <submittedName>
        <fullName evidence="2">M12 family metallopeptidase</fullName>
    </submittedName>
</protein>
<dbReference type="SUPFAM" id="SSF89260">
    <property type="entry name" value="Collagen-binding domain"/>
    <property type="match status" value="1"/>
</dbReference>
<feature type="domain" description="Peptidase metallopeptidase" evidence="1">
    <location>
        <begin position="38"/>
        <end position="161"/>
    </location>
</feature>
<dbReference type="InterPro" id="IPR024079">
    <property type="entry name" value="MetalloPept_cat_dom_sf"/>
</dbReference>
<keyword evidence="3" id="KW-1185">Reference proteome</keyword>
<organism evidence="2 3">
    <name type="scientific">Pendulispora rubella</name>
    <dbReference type="NCBI Taxonomy" id="2741070"/>
    <lineage>
        <taxon>Bacteria</taxon>
        <taxon>Pseudomonadati</taxon>
        <taxon>Myxococcota</taxon>
        <taxon>Myxococcia</taxon>
        <taxon>Myxococcales</taxon>
        <taxon>Sorangiineae</taxon>
        <taxon>Pendulisporaceae</taxon>
        <taxon>Pendulispora</taxon>
    </lineage>
</organism>
<dbReference type="InterPro" id="IPR006026">
    <property type="entry name" value="Peptidase_Metallo"/>
</dbReference>
<dbReference type="InterPro" id="IPR007280">
    <property type="entry name" value="Peptidase_C_arc/bac"/>
</dbReference>
<dbReference type="EMBL" id="CP089983">
    <property type="protein sequence ID" value="WXB00663.1"/>
    <property type="molecule type" value="Genomic_DNA"/>
</dbReference>
<dbReference type="Gene3D" id="2.60.120.380">
    <property type="match status" value="1"/>
</dbReference>
<evidence type="ECO:0000313" key="2">
    <source>
        <dbReference type="EMBL" id="WXB00663.1"/>
    </source>
</evidence>